<gene>
    <name evidence="1" type="ORF">RF11_02490</name>
</gene>
<reference evidence="1 2" key="1">
    <citation type="journal article" date="2014" name="Genome Biol. Evol.">
        <title>The genome of the myxosporean Thelohanellus kitauei shows adaptations to nutrient acquisition within its fish host.</title>
        <authorList>
            <person name="Yang Y."/>
            <person name="Xiong J."/>
            <person name="Zhou Z."/>
            <person name="Huo F."/>
            <person name="Miao W."/>
            <person name="Ran C."/>
            <person name="Liu Y."/>
            <person name="Zhang J."/>
            <person name="Feng J."/>
            <person name="Wang M."/>
            <person name="Wang M."/>
            <person name="Wang L."/>
            <person name="Yao B."/>
        </authorList>
    </citation>
    <scope>NUCLEOTIDE SEQUENCE [LARGE SCALE GENOMIC DNA]</scope>
    <source>
        <strain evidence="1">Wuqing</strain>
    </source>
</reference>
<protein>
    <submittedName>
        <fullName evidence="1">Uncharacterized protein</fullName>
    </submittedName>
</protein>
<dbReference type="Proteomes" id="UP000031668">
    <property type="component" value="Unassembled WGS sequence"/>
</dbReference>
<dbReference type="AlphaFoldDB" id="A0A0C2MMU3"/>
<sequence length="116" mass="12722">MIPLKVVATFVKLAIPPPIIKTLPDLTGPLVMSWIIVFAYSKVSSRVGAPEYSPSLENPRSQMVSVNTTEAPPPATIVQIRPSLFNKTNFNEDPDLESSSAIYFSESDCWRPKVSG</sequence>
<organism evidence="1 2">
    <name type="scientific">Thelohanellus kitauei</name>
    <name type="common">Myxosporean</name>
    <dbReference type="NCBI Taxonomy" id="669202"/>
    <lineage>
        <taxon>Eukaryota</taxon>
        <taxon>Metazoa</taxon>
        <taxon>Cnidaria</taxon>
        <taxon>Myxozoa</taxon>
        <taxon>Myxosporea</taxon>
        <taxon>Bivalvulida</taxon>
        <taxon>Platysporina</taxon>
        <taxon>Myxobolidae</taxon>
        <taxon>Thelohanellus</taxon>
    </lineage>
</organism>
<keyword evidence="2" id="KW-1185">Reference proteome</keyword>
<dbReference type="EMBL" id="JWZT01002801">
    <property type="protein sequence ID" value="KII68551.1"/>
    <property type="molecule type" value="Genomic_DNA"/>
</dbReference>
<accession>A0A0C2MMU3</accession>
<evidence type="ECO:0000313" key="2">
    <source>
        <dbReference type="Proteomes" id="UP000031668"/>
    </source>
</evidence>
<name>A0A0C2MMU3_THEKT</name>
<comment type="caution">
    <text evidence="1">The sequence shown here is derived from an EMBL/GenBank/DDBJ whole genome shotgun (WGS) entry which is preliminary data.</text>
</comment>
<proteinExistence type="predicted"/>
<evidence type="ECO:0000313" key="1">
    <source>
        <dbReference type="EMBL" id="KII68551.1"/>
    </source>
</evidence>